<dbReference type="FunFam" id="2.130.10.10:FF:000228">
    <property type="entry name" value="COMPASS-like H3K4 histone methylase component WDR5A"/>
    <property type="match status" value="1"/>
</dbReference>
<dbReference type="Gene3D" id="3.40.50.300">
    <property type="entry name" value="P-loop containing nucleotide triphosphate hydrolases"/>
    <property type="match status" value="1"/>
</dbReference>
<feature type="repeat" description="WD" evidence="3">
    <location>
        <begin position="1385"/>
        <end position="1426"/>
    </location>
</feature>
<dbReference type="STRING" id="373994.Riv7116_2893"/>
<keyword evidence="1 3" id="KW-0853">WD repeat</keyword>
<dbReference type="SUPFAM" id="SSF50960">
    <property type="entry name" value="TolB, C-terminal domain"/>
    <property type="match status" value="1"/>
</dbReference>
<feature type="repeat" description="WD" evidence="3">
    <location>
        <begin position="1175"/>
        <end position="1216"/>
    </location>
</feature>
<dbReference type="PROSITE" id="PS00678">
    <property type="entry name" value="WD_REPEATS_1"/>
    <property type="match status" value="8"/>
</dbReference>
<dbReference type="KEGG" id="riv:Riv7116_2893"/>
<dbReference type="eggNOG" id="COG5635">
    <property type="taxonomic scope" value="Bacteria"/>
</dbReference>
<evidence type="ECO:0000313" key="6">
    <source>
        <dbReference type="EMBL" id="AFY55388.1"/>
    </source>
</evidence>
<feature type="domain" description="NACHT" evidence="5">
    <location>
        <begin position="435"/>
        <end position="563"/>
    </location>
</feature>
<evidence type="ECO:0000256" key="1">
    <source>
        <dbReference type="ARBA" id="ARBA00022574"/>
    </source>
</evidence>
<dbReference type="Pfam" id="PF00805">
    <property type="entry name" value="Pentapeptide"/>
    <property type="match status" value="1"/>
</dbReference>
<dbReference type="SUPFAM" id="SSF52540">
    <property type="entry name" value="P-loop containing nucleoside triphosphate hydrolases"/>
    <property type="match status" value="1"/>
</dbReference>
<keyword evidence="2" id="KW-0677">Repeat</keyword>
<evidence type="ECO:0000256" key="4">
    <source>
        <dbReference type="SAM" id="MobiDB-lite"/>
    </source>
</evidence>
<dbReference type="EMBL" id="CP003549">
    <property type="protein sequence ID" value="AFY55388.1"/>
    <property type="molecule type" value="Genomic_DNA"/>
</dbReference>
<feature type="repeat" description="WD" evidence="3">
    <location>
        <begin position="1091"/>
        <end position="1132"/>
    </location>
</feature>
<dbReference type="InterPro" id="IPR020472">
    <property type="entry name" value="WD40_PAC1"/>
</dbReference>
<dbReference type="CDD" id="cd00200">
    <property type="entry name" value="WD40"/>
    <property type="match status" value="2"/>
</dbReference>
<dbReference type="InterPro" id="IPR059157">
    <property type="entry name" value="WDR36-Utp21_N"/>
</dbReference>
<dbReference type="PROSITE" id="PS50294">
    <property type="entry name" value="WD_REPEATS_REGION"/>
    <property type="match status" value="14"/>
</dbReference>
<feature type="repeat" description="WD" evidence="3">
    <location>
        <begin position="1007"/>
        <end position="1048"/>
    </location>
</feature>
<dbReference type="PATRIC" id="fig|373994.3.peg.3067"/>
<feature type="repeat" description="WD" evidence="3">
    <location>
        <begin position="1133"/>
        <end position="1174"/>
    </location>
</feature>
<dbReference type="InterPro" id="IPR007111">
    <property type="entry name" value="NACHT_NTPase"/>
</dbReference>
<dbReference type="SUPFAM" id="SSF50978">
    <property type="entry name" value="WD40 repeat-like"/>
    <property type="match status" value="2"/>
</dbReference>
<sequence>MGPRTDGCSSLGKTACLSISIAANHIYGVYVYNFTYKSLLAAVKYHIKRFAFVMPNHLDLLFNVLTSIASPIKGKLERNETVIKILKQFNLAPEHPPSDFSGVYIYALVEYGVGKPKCLLEFFRQEDIKKAFRKAFDHYNPSILLGEVEAFLNAYALGDEIKELQLDVMREVAAFATIFIEVAKNSRTSAEVLTSHQIASLHQRIIFVQEQLDRLPTLEGIRTEMARLAAGEEDKGSGGGGEGENVYLQSPTSSNSTSIALAQEMRGWFETLGYRFERYEVWQNDYFEWIINIPVRRNRYDRVLVRGMTGEVGLKDVQALDYKVSEQKTDEGWLVTDRRISKIARDEIEKQENEHLECFTFDELVAIDADFSGYLNWLEAEVKRRGIDKNYVPLPCTKEELDPVSKRTIGVSRYTEEDGWIEGYIDRWLDDPAKEHISILGEFGTGKTWFALHYAWVALQRYKDAQHRGVQLPRLPLVIPLRDYAKAVSVESLFSEFFFRQYEIPIPGYSAFEQLNRMGKLLLIFDGFDEMAARINRQEMINNFWELAKVVVPGAKVILTCRTEHFPEAQEGRALLNAELQASIANLTGETPQFEVLELEKFDDNQIRQVLSLQTEPRTVELVMGNSQLLDLARRPVLTELILEALPDIAAGKPVDMSRVYLYAVQRKMERDIKAERTFTSLADKMYFLCELAWEMLSTEQMSLNYRLFPDRIRRLFGSVVQEEKDLDHWHYDMMGQTMLIRNADGDYTPAHRSLLEFFVAYKFAAELGVLADDFTELVKAQSCLDGNPASVDYTWSGYFERQLDENGCSLAIAPLGKFISEPLEKLKETFGRSPLTKAVLDLLMGMVGNIESLIKVIEQTRGKTDSEVAYVGGNAATLVVKVNKAALEGKDLSGTLVKGADFSDASLSNVNFQKTKLVESTFIKPFGLVVSLVFSPNDKLLVTGGADGEICLWELDSGKQISSISAHNDWISSVACSPDGKIIASSSRSSVVKLWDATTGKCLKILRGHKDLAREISFNSNGTILASSSDDQTIKIWDVNTGQCINTLEGHTSPIWRVKIAPNNKILVSGSSDSCIKIWDISKGICLKNLEEHQDSILSITFSHDSQIFASGSKDKIIQIWDTNTGKCIKNLIGHSGTIRSLAFSKNNKTLFSGSTDSTIKIWSVNDGECLKTITAHNSRVRKIALNSKGEILASCSDDQTIKLWDANTGECIQTLQGCSHWVVSVTVSLDGKTIISGNNNKTIKYWDINTGHCFKTLRGHDRWVGEVTISPDGKIVASSGGDRTIKTWDFNTGNHLKTLQGHLHPVSDVVFSSDGLTLASGSHDRTIKLWEIKTGKCVKTLKGHTYWVNSVVLNPDNKIIISGSSDRTIKLWDISSGKCLRTLEEHNAGIFSLVMSPDGITLASGSGDGTIKLWNIHTGECLKTLQLKDSHCGISSIKFNSDGSLIAAGNIEETIKIWDVRKGKCIKTLKGHTNRVTSVAFTPDDKLLVSGSFDETIKIWNIQTGECIKTLSNKPYANMNITNVTGLTPEQKSSLKALGAVENN</sequence>
<feature type="repeat" description="WD" evidence="3">
    <location>
        <begin position="1343"/>
        <end position="1384"/>
    </location>
</feature>
<dbReference type="eggNOG" id="COG2319">
    <property type="taxonomic scope" value="Bacteria"/>
</dbReference>
<feature type="repeat" description="WD" evidence="3">
    <location>
        <begin position="1301"/>
        <end position="1342"/>
    </location>
</feature>
<protein>
    <submittedName>
        <fullName evidence="6">WD40 repeat-containing protein</fullName>
    </submittedName>
</protein>
<gene>
    <name evidence="6" type="ORF">Riv7116_2893</name>
</gene>
<accession>K9RD44</accession>
<dbReference type="InterPro" id="IPR036322">
    <property type="entry name" value="WD40_repeat_dom_sf"/>
</dbReference>
<dbReference type="PANTHER" id="PTHR19848:SF8">
    <property type="entry name" value="F-BOX AND WD REPEAT DOMAIN CONTAINING 7"/>
    <property type="match status" value="1"/>
</dbReference>
<dbReference type="InterPro" id="IPR054557">
    <property type="entry name" value="NA-iREase1_dom"/>
</dbReference>
<dbReference type="Pfam" id="PF00400">
    <property type="entry name" value="WD40"/>
    <property type="match status" value="9"/>
</dbReference>
<evidence type="ECO:0000259" key="5">
    <source>
        <dbReference type="PROSITE" id="PS50837"/>
    </source>
</evidence>
<dbReference type="PRINTS" id="PR00320">
    <property type="entry name" value="GPROTEINBRPT"/>
</dbReference>
<feature type="repeat" description="WD" evidence="3">
    <location>
        <begin position="965"/>
        <end position="1006"/>
    </location>
</feature>
<dbReference type="SUPFAM" id="SSF141571">
    <property type="entry name" value="Pentapeptide repeat-like"/>
    <property type="match status" value="1"/>
</dbReference>
<organism evidence="6">
    <name type="scientific">Rivularia sp. PCC 7116</name>
    <dbReference type="NCBI Taxonomy" id="373994"/>
    <lineage>
        <taxon>Bacteria</taxon>
        <taxon>Bacillati</taxon>
        <taxon>Cyanobacteriota</taxon>
        <taxon>Cyanophyceae</taxon>
        <taxon>Nostocales</taxon>
        <taxon>Rivulariaceae</taxon>
        <taxon>Rivularia</taxon>
    </lineage>
</organism>
<evidence type="ECO:0000256" key="3">
    <source>
        <dbReference type="PROSITE-ProRule" id="PRU00221"/>
    </source>
</evidence>
<dbReference type="InterPro" id="IPR019775">
    <property type="entry name" value="WD40_repeat_CS"/>
</dbReference>
<dbReference type="InterPro" id="IPR001680">
    <property type="entry name" value="WD40_rpt"/>
</dbReference>
<dbReference type="InterPro" id="IPR054610">
    <property type="entry name" value="NNH"/>
</dbReference>
<name>K9RD44_9CYAN</name>
<feature type="repeat" description="WD" evidence="3">
    <location>
        <begin position="1217"/>
        <end position="1258"/>
    </location>
</feature>
<feature type="repeat" description="WD" evidence="3">
    <location>
        <begin position="1049"/>
        <end position="1090"/>
    </location>
</feature>
<dbReference type="HOGENOM" id="CLU_003915_0_0_3"/>
<dbReference type="Pfam" id="PF05729">
    <property type="entry name" value="NACHT"/>
    <property type="match status" value="1"/>
</dbReference>
<dbReference type="InterPro" id="IPR001646">
    <property type="entry name" value="5peptide_repeat"/>
</dbReference>
<feature type="repeat" description="WD" evidence="3">
    <location>
        <begin position="1471"/>
        <end position="1512"/>
    </location>
</feature>
<feature type="repeat" description="WD" evidence="3">
    <location>
        <begin position="930"/>
        <end position="964"/>
    </location>
</feature>
<evidence type="ECO:0000256" key="2">
    <source>
        <dbReference type="ARBA" id="ARBA00022737"/>
    </source>
</evidence>
<dbReference type="Pfam" id="PF22722">
    <property type="entry name" value="NA-iREase1"/>
    <property type="match status" value="1"/>
</dbReference>
<dbReference type="PANTHER" id="PTHR19848">
    <property type="entry name" value="WD40 REPEAT PROTEIN"/>
    <property type="match status" value="1"/>
</dbReference>
<dbReference type="Pfam" id="PF25171">
    <property type="entry name" value="Beta-prop_WDR36-Utp21_1st"/>
    <property type="match status" value="1"/>
</dbReference>
<dbReference type="PROSITE" id="PS50837">
    <property type="entry name" value="NACHT"/>
    <property type="match status" value="1"/>
</dbReference>
<dbReference type="Pfam" id="PF22736">
    <property type="entry name" value="NNH5"/>
    <property type="match status" value="1"/>
</dbReference>
<dbReference type="PROSITE" id="PS50082">
    <property type="entry name" value="WD_REPEATS_2"/>
    <property type="match status" value="14"/>
</dbReference>
<feature type="region of interest" description="Disordered" evidence="4">
    <location>
        <begin position="231"/>
        <end position="251"/>
    </location>
</feature>
<dbReference type="InterPro" id="IPR015943">
    <property type="entry name" value="WD40/YVTN_repeat-like_dom_sf"/>
</dbReference>
<feature type="repeat" description="WD" evidence="3">
    <location>
        <begin position="1259"/>
        <end position="1300"/>
    </location>
</feature>
<proteinExistence type="predicted"/>
<dbReference type="Gene3D" id="2.130.10.10">
    <property type="entry name" value="YVTN repeat-like/Quinoprotein amine dehydrogenase"/>
    <property type="match status" value="7"/>
</dbReference>
<dbReference type="InterPro" id="IPR027417">
    <property type="entry name" value="P-loop_NTPase"/>
</dbReference>
<feature type="repeat" description="WD" evidence="3">
    <location>
        <begin position="1429"/>
        <end position="1470"/>
    </location>
</feature>
<dbReference type="SMART" id="SM00320">
    <property type="entry name" value="WD40"/>
    <property type="match status" value="14"/>
</dbReference>
<reference evidence="6" key="1">
    <citation type="submission" date="2012-08" db="EMBL/GenBank/DDBJ databases">
        <title>Finished chromosome of genome of Rivularia sp. PCC 7116.</title>
        <authorList>
            <consortium name="US DOE Joint Genome Institute"/>
            <person name="Gugger M."/>
            <person name="Coursin T."/>
            <person name="Rippka R."/>
            <person name="Tandeau De Marsac N."/>
            <person name="Huntemann M."/>
            <person name="Wei C.-L."/>
            <person name="Han J."/>
            <person name="Detter J.C."/>
            <person name="Han C."/>
            <person name="Tapia R."/>
            <person name="Chen A."/>
            <person name="Kyrpides N."/>
            <person name="Mavromatis K."/>
            <person name="Markowitz V."/>
            <person name="Szeto E."/>
            <person name="Ivanova N."/>
            <person name="Pagani I."/>
            <person name="Pati A."/>
            <person name="Goodwin L."/>
            <person name="Nordberg H.P."/>
            <person name="Cantor M.N."/>
            <person name="Hua S.X."/>
            <person name="Woyke T."/>
            <person name="Kerfeld C.A."/>
        </authorList>
    </citation>
    <scope>NUCLEOTIDE SEQUENCE [LARGE SCALE GENOMIC DNA]</scope>
    <source>
        <strain evidence="6">PCC 7116</strain>
    </source>
</reference>